<name>A0A9P8CJP8_9HYPO</name>
<dbReference type="Proteomes" id="UP000887229">
    <property type="component" value="Unassembled WGS sequence"/>
</dbReference>
<comment type="caution">
    <text evidence="2">The sequence shown here is derived from an EMBL/GenBank/DDBJ whole genome shotgun (WGS) entry which is preliminary data.</text>
</comment>
<proteinExistence type="predicted"/>
<accession>A0A9P8CJP8</accession>
<evidence type="ECO:0000256" key="1">
    <source>
        <dbReference type="SAM" id="MobiDB-lite"/>
    </source>
</evidence>
<dbReference type="GeneID" id="70291114"/>
<feature type="region of interest" description="Disordered" evidence="1">
    <location>
        <begin position="128"/>
        <end position="154"/>
    </location>
</feature>
<gene>
    <name evidence="2" type="ORF">F5Z01DRAFT_493788</name>
</gene>
<evidence type="ECO:0000313" key="3">
    <source>
        <dbReference type="Proteomes" id="UP000887229"/>
    </source>
</evidence>
<reference evidence="2" key="1">
    <citation type="journal article" date="2021" name="IMA Fungus">
        <title>Genomic characterization of three marine fungi, including Emericellopsis atlantica sp. nov. with signatures of a generalist lifestyle and marine biomass degradation.</title>
        <authorList>
            <person name="Hagestad O.C."/>
            <person name="Hou L."/>
            <person name="Andersen J.H."/>
            <person name="Hansen E.H."/>
            <person name="Altermark B."/>
            <person name="Li C."/>
            <person name="Kuhnert E."/>
            <person name="Cox R.J."/>
            <person name="Crous P.W."/>
            <person name="Spatafora J.W."/>
            <person name="Lail K."/>
            <person name="Amirebrahimi M."/>
            <person name="Lipzen A."/>
            <person name="Pangilinan J."/>
            <person name="Andreopoulos W."/>
            <person name="Hayes R.D."/>
            <person name="Ng V."/>
            <person name="Grigoriev I.V."/>
            <person name="Jackson S.A."/>
            <person name="Sutton T.D.S."/>
            <person name="Dobson A.D.W."/>
            <person name="Rama T."/>
        </authorList>
    </citation>
    <scope>NUCLEOTIDE SEQUENCE</scope>
    <source>
        <strain evidence="2">TS7</strain>
    </source>
</reference>
<sequence>MSDTDTQDVRSFLETTVSFILLAQERYGPYHSAANSLTAILNDSLTALRLLEQGCAVGDGAAFANHTPSMSDQLQYQAEHSGSLSQYPSTNLTALVFPDVVRGQDDGYRLMLPSPPSSLRYVEDGSLAETGDGTVTHQVSHDREMDRQHGPEPTLAADHLEPYSPTDLSDLVLTNVVRDQYNRRQLAQEVGYQNETGATLGTELAERASDINPHNVEAANPTVQLGDASDTSTGCTSGRKDEQQEICTRSSTPARRRPRIYFPVELVCIDDEFGVCHTRLGSSRKWISKRSGQHVIFTKGVPESSSVLLRFAESGERFELRYYDNLYKWKWRGEFHGEWFSLERRSLDRVVSQSPQQRPLQLRCVLLQKIR</sequence>
<dbReference type="EMBL" id="MU251301">
    <property type="protein sequence ID" value="KAG9249568.1"/>
    <property type="molecule type" value="Genomic_DNA"/>
</dbReference>
<organism evidence="2 3">
    <name type="scientific">Emericellopsis atlantica</name>
    <dbReference type="NCBI Taxonomy" id="2614577"/>
    <lineage>
        <taxon>Eukaryota</taxon>
        <taxon>Fungi</taxon>
        <taxon>Dikarya</taxon>
        <taxon>Ascomycota</taxon>
        <taxon>Pezizomycotina</taxon>
        <taxon>Sordariomycetes</taxon>
        <taxon>Hypocreomycetidae</taxon>
        <taxon>Hypocreales</taxon>
        <taxon>Bionectriaceae</taxon>
        <taxon>Emericellopsis</taxon>
    </lineage>
</organism>
<keyword evidence="3" id="KW-1185">Reference proteome</keyword>
<feature type="compositionally biased region" description="Basic and acidic residues" evidence="1">
    <location>
        <begin position="139"/>
        <end position="150"/>
    </location>
</feature>
<dbReference type="RefSeq" id="XP_046113492.1">
    <property type="nucleotide sequence ID" value="XM_046260211.1"/>
</dbReference>
<feature type="region of interest" description="Disordered" evidence="1">
    <location>
        <begin position="224"/>
        <end position="251"/>
    </location>
</feature>
<dbReference type="AlphaFoldDB" id="A0A9P8CJP8"/>
<evidence type="ECO:0000313" key="2">
    <source>
        <dbReference type="EMBL" id="KAG9249568.1"/>
    </source>
</evidence>
<protein>
    <submittedName>
        <fullName evidence="2">Uncharacterized protein</fullName>
    </submittedName>
</protein>